<dbReference type="PANTHER" id="PTHR10903:SF188">
    <property type="entry name" value="GTPASE IMAP FAMILY MEMBER 2-LIKE-RELATED"/>
    <property type="match status" value="1"/>
</dbReference>
<name>A0A8C4B7Q7_9TELE</name>
<gene>
    <name evidence="6" type="primary">LOC114799494</name>
</gene>
<sequence length="581" mass="65539">MAEAVKDTSDLRIVLLGTKGVGKSTSGNTILGRNDFGSQSRGAPKCTEARGMVGKRRVRVIDTPDLLKEVPREVDTVISLSSPGPHLFLLVLHPKKMKENLDEVLATIREAFGAKAVDFTIVLFTHGDQEEEASFLASHKASKHLPMPLRKRHHMFNNENRGDRDQVRDLMAKIEGMVQEKGGFYNIPTTVPLVKPRAQDTRRENPDSKTMKSGRFSEILSKWTDTEKRSTKDCVRVVLIGKTGVGKSTTGNTILGRATFHSSVVMSSVTKKCEKSFSNIGSRVVCVIDTPGLFDTTIPNEQIKKEIGNCIALSSPGPHVFLLLMAIGRFTKEESDTLLMLQDIFGERAKAYTIIGFTRGEELRDERRSVEEYIRNGHPQVRELIQDCGGRYHLFCNKDKSAESQAMGFLQKIDKMVQANGGSYYTSSMFLDTEKEIQAKEMKLIKEKMADLEKKYEQALQRIEEGIERTHEKITIKDHQFVTEVSKISQTIECNLSVKRDIYNFPHVKNEPEEETPEMAATEDNEQLNMEEGYQKKVKELQDKLALELQETYEKIRSQAEQDQAVETAEKVNTKRSCAIL</sequence>
<feature type="domain" description="AIG1-type G" evidence="5">
    <location>
        <begin position="232"/>
        <end position="434"/>
    </location>
</feature>
<evidence type="ECO:0000256" key="3">
    <source>
        <dbReference type="ARBA" id="ARBA00023134"/>
    </source>
</evidence>
<keyword evidence="2" id="KW-0547">Nucleotide-binding</keyword>
<dbReference type="PANTHER" id="PTHR10903">
    <property type="entry name" value="GTPASE, IMAP FAMILY MEMBER-RELATED"/>
    <property type="match status" value="1"/>
</dbReference>
<reference evidence="6 7" key="1">
    <citation type="submission" date="2020-06" db="EMBL/GenBank/DDBJ databases">
        <authorList>
            <consortium name="Wellcome Sanger Institute Data Sharing"/>
        </authorList>
    </citation>
    <scope>NUCLEOTIDE SEQUENCE [LARGE SCALE GENOMIC DNA]</scope>
</reference>
<dbReference type="Gene3D" id="3.40.50.300">
    <property type="entry name" value="P-loop containing nucleotide triphosphate hydrolases"/>
    <property type="match status" value="2"/>
</dbReference>
<dbReference type="Ensembl" id="ENSDCDT00010060798.1">
    <property type="protein sequence ID" value="ENSDCDP00010050376.1"/>
    <property type="gene ID" value="ENSDCDG00010029882.1"/>
</dbReference>
<dbReference type="InterPro" id="IPR045058">
    <property type="entry name" value="GIMA/IAN/Toc"/>
</dbReference>
<dbReference type="AlphaFoldDB" id="A0A8C4B7Q7"/>
<evidence type="ECO:0000256" key="4">
    <source>
        <dbReference type="SAM" id="Coils"/>
    </source>
</evidence>
<dbReference type="PROSITE" id="PS51720">
    <property type="entry name" value="G_AIG1"/>
    <property type="match status" value="2"/>
</dbReference>
<reference evidence="6" key="2">
    <citation type="submission" date="2025-05" db="UniProtKB">
        <authorList>
            <consortium name="Ensembl"/>
        </authorList>
    </citation>
    <scope>IDENTIFICATION</scope>
</reference>
<dbReference type="GeneTree" id="ENSGT01120000271858"/>
<evidence type="ECO:0000313" key="6">
    <source>
        <dbReference type="Ensembl" id="ENSDCDP00010050376.1"/>
    </source>
</evidence>
<evidence type="ECO:0000256" key="2">
    <source>
        <dbReference type="ARBA" id="ARBA00022741"/>
    </source>
</evidence>
<dbReference type="RefSeq" id="XP_028852025.1">
    <property type="nucleotide sequence ID" value="XM_028996192.1"/>
</dbReference>
<feature type="coiled-coil region" evidence="4">
    <location>
        <begin position="435"/>
        <end position="473"/>
    </location>
</feature>
<dbReference type="Ensembl" id="ENSDCDT00010038083.1">
    <property type="protein sequence ID" value="ENSDCDP00010030699.1"/>
    <property type="gene ID" value="ENSDCDG00010019668.1"/>
</dbReference>
<accession>A0A8C4B7Q7</accession>
<evidence type="ECO:0000313" key="7">
    <source>
        <dbReference type="Proteomes" id="UP000694580"/>
    </source>
</evidence>
<dbReference type="Pfam" id="PF04548">
    <property type="entry name" value="AIG1"/>
    <property type="match status" value="2"/>
</dbReference>
<organism evidence="6 7">
    <name type="scientific">Denticeps clupeoides</name>
    <name type="common">denticle herring</name>
    <dbReference type="NCBI Taxonomy" id="299321"/>
    <lineage>
        <taxon>Eukaryota</taxon>
        <taxon>Metazoa</taxon>
        <taxon>Chordata</taxon>
        <taxon>Craniata</taxon>
        <taxon>Vertebrata</taxon>
        <taxon>Euteleostomi</taxon>
        <taxon>Actinopterygii</taxon>
        <taxon>Neopterygii</taxon>
        <taxon>Teleostei</taxon>
        <taxon>Clupei</taxon>
        <taxon>Clupeiformes</taxon>
        <taxon>Denticipitoidei</taxon>
        <taxon>Denticipitidae</taxon>
        <taxon>Denticeps</taxon>
    </lineage>
</organism>
<dbReference type="CDD" id="cd01852">
    <property type="entry name" value="AIG1"/>
    <property type="match status" value="1"/>
</dbReference>
<proteinExistence type="inferred from homology"/>
<dbReference type="GeneID" id="114799494"/>
<dbReference type="FunFam" id="3.40.50.300:FF:000366">
    <property type="entry name" value="GTPase, IMAP family member 2"/>
    <property type="match status" value="1"/>
</dbReference>
<keyword evidence="3" id="KW-0342">GTP-binding</keyword>
<dbReference type="InterPro" id="IPR006703">
    <property type="entry name" value="G_AIG1"/>
</dbReference>
<dbReference type="InterPro" id="IPR027417">
    <property type="entry name" value="P-loop_NTPase"/>
</dbReference>
<evidence type="ECO:0000259" key="5">
    <source>
        <dbReference type="PROSITE" id="PS51720"/>
    </source>
</evidence>
<protein>
    <recommendedName>
        <fullName evidence="5">AIG1-type G domain-containing protein</fullName>
    </recommendedName>
</protein>
<dbReference type="SUPFAM" id="SSF52540">
    <property type="entry name" value="P-loop containing nucleoside triphosphate hydrolases"/>
    <property type="match status" value="2"/>
</dbReference>
<dbReference type="Proteomes" id="UP000694580">
    <property type="component" value="Chromosome 11"/>
</dbReference>
<keyword evidence="7" id="KW-1185">Reference proteome</keyword>
<dbReference type="GO" id="GO:0005525">
    <property type="term" value="F:GTP binding"/>
    <property type="evidence" value="ECO:0007669"/>
    <property type="project" value="UniProtKB-KW"/>
</dbReference>
<comment type="similarity">
    <text evidence="1">Belongs to the TRAFAC class TrmE-Era-EngA-EngB-Septin-like GTPase superfamily. AIG1/Toc34/Toc159-like paraseptin GTPase family. IAN subfamily.</text>
</comment>
<feature type="domain" description="AIG1-type G" evidence="5">
    <location>
        <begin position="8"/>
        <end position="195"/>
    </location>
</feature>
<keyword evidence="4" id="KW-0175">Coiled coil</keyword>
<evidence type="ECO:0000256" key="1">
    <source>
        <dbReference type="ARBA" id="ARBA00008535"/>
    </source>
</evidence>
<dbReference type="OrthoDB" id="6105938at2759"/>